<feature type="signal peptide" evidence="1">
    <location>
        <begin position="1"/>
        <end position="27"/>
    </location>
</feature>
<sequence>MKMLRVKHLSWTAASIALVLASSTTFLSCSKESEQIEETAQLEGTKLVLNVSGIDEGRGISAKGASASADVSKQNTAKIVEFPEFDAVLAIDDNVPLKASQRVVKAAKSGSSAGVRAAAVENGVKYRLYLFSQDGTQLISSTLFTSGTQGTLDVKQGTTYKWVALSYNTGEEVADISTTNTKINLPAGKDILYATGVTSIPTGGTTVNVPINIAFKHKFARLGVELNSEGMFANMTGAKVAVAGLKTATIDVATGGLSDLITADQEIPFATFVDIDPAYQDAKIAYAYTADPTRVIGGIKVSVSNLALRIDNNTIRQFSSTPVDFAFNVTPTLGNSQRLLVNLIESPLTIDGVRWARQNLYYQAGHNPYRFHHTYAHSNARNTYFSFGGVEPTKFGTYKDACSLVYPQGVWRQASENDFRKLTGVLGIGGKQVTYGKVGNKGYFEYDATGTTAPYPSNKLRFNFNGGSYNINFLDIQIIPAFSLQNDGTRAEVWTGTAGLDFGGLAGYGAWYYHGDNGLLTGNTDDLTASLLNFATASGNFAQSQMKNIRCVRK</sequence>
<evidence type="ECO:0000256" key="1">
    <source>
        <dbReference type="SAM" id="SignalP"/>
    </source>
</evidence>
<reference evidence="2 3" key="1">
    <citation type="submission" date="2018-09" db="EMBL/GenBank/DDBJ databases">
        <title>Genomic Encyclopedia of Type Strains, Phase III (KMG-III): the genomes of soil and plant-associated and newly described type strains.</title>
        <authorList>
            <person name="Whitman W."/>
        </authorList>
    </citation>
    <scope>NUCLEOTIDE SEQUENCE [LARGE SCALE GENOMIC DNA]</scope>
    <source>
        <strain evidence="2 3">CECT 7938</strain>
    </source>
</reference>
<dbReference type="EMBL" id="RAPY01000001">
    <property type="protein sequence ID" value="RKE57060.1"/>
    <property type="molecule type" value="Genomic_DNA"/>
</dbReference>
<dbReference type="PROSITE" id="PS51257">
    <property type="entry name" value="PROKAR_LIPOPROTEIN"/>
    <property type="match status" value="1"/>
</dbReference>
<keyword evidence="1" id="KW-0732">Signal</keyword>
<proteinExistence type="predicted"/>
<keyword evidence="3" id="KW-1185">Reference proteome</keyword>
<name>A0A420BK32_SPHD1</name>
<dbReference type="RefSeq" id="WP_147420369.1">
    <property type="nucleotide sequence ID" value="NZ_RAPY01000001.1"/>
</dbReference>
<accession>A0A420BK32</accession>
<organism evidence="2 3">
    <name type="scientific">Sphingobacterium detergens</name>
    <dbReference type="NCBI Taxonomy" id="1145106"/>
    <lineage>
        <taxon>Bacteria</taxon>
        <taxon>Pseudomonadati</taxon>
        <taxon>Bacteroidota</taxon>
        <taxon>Sphingobacteriia</taxon>
        <taxon>Sphingobacteriales</taxon>
        <taxon>Sphingobacteriaceae</taxon>
        <taxon>Sphingobacterium</taxon>
    </lineage>
</organism>
<evidence type="ECO:0008006" key="4">
    <source>
        <dbReference type="Google" id="ProtNLM"/>
    </source>
</evidence>
<evidence type="ECO:0000313" key="3">
    <source>
        <dbReference type="Proteomes" id="UP000286246"/>
    </source>
</evidence>
<dbReference type="Proteomes" id="UP000286246">
    <property type="component" value="Unassembled WGS sequence"/>
</dbReference>
<feature type="chain" id="PRO_5019440535" description="Fimbrillin-like protein" evidence="1">
    <location>
        <begin position="28"/>
        <end position="554"/>
    </location>
</feature>
<gene>
    <name evidence="2" type="ORF">DFQ12_1936</name>
</gene>
<dbReference type="OrthoDB" id="698753at2"/>
<protein>
    <recommendedName>
        <fullName evidence="4">Fimbrillin-like protein</fullName>
    </recommendedName>
</protein>
<dbReference type="AlphaFoldDB" id="A0A420BK32"/>
<evidence type="ECO:0000313" key="2">
    <source>
        <dbReference type="EMBL" id="RKE57060.1"/>
    </source>
</evidence>
<comment type="caution">
    <text evidence="2">The sequence shown here is derived from an EMBL/GenBank/DDBJ whole genome shotgun (WGS) entry which is preliminary data.</text>
</comment>